<feature type="transmembrane region" description="Helical" evidence="8">
    <location>
        <begin position="103"/>
        <end position="123"/>
    </location>
</feature>
<dbReference type="GO" id="GO:0034220">
    <property type="term" value="P:monoatomic ion transmembrane transport"/>
    <property type="evidence" value="ECO:0007669"/>
    <property type="project" value="UniProtKB-KW"/>
</dbReference>
<keyword evidence="6 8" id="KW-0472">Membrane</keyword>
<feature type="transmembrane region" description="Helical" evidence="8">
    <location>
        <begin position="32"/>
        <end position="53"/>
    </location>
</feature>
<protein>
    <submittedName>
        <fullName evidence="10">Voltage-gated potassium channel</fullName>
    </submittedName>
</protein>
<dbReference type="Gene3D" id="1.20.120.350">
    <property type="entry name" value="Voltage-gated potassium channels. Chain C"/>
    <property type="match status" value="1"/>
</dbReference>
<dbReference type="PANTHER" id="PTHR11537:SF254">
    <property type="entry name" value="POTASSIUM VOLTAGE-GATED CHANNEL PROTEIN SHAB"/>
    <property type="match status" value="1"/>
</dbReference>
<evidence type="ECO:0000256" key="6">
    <source>
        <dbReference type="ARBA" id="ARBA00023136"/>
    </source>
</evidence>
<feature type="transmembrane region" description="Helical" evidence="8">
    <location>
        <begin position="129"/>
        <end position="153"/>
    </location>
</feature>
<gene>
    <name evidence="10" type="primary">kcsA</name>
    <name evidence="10" type="ORF">NCTC11535_01471</name>
</gene>
<dbReference type="InterPro" id="IPR013099">
    <property type="entry name" value="K_chnl_dom"/>
</dbReference>
<dbReference type="InterPro" id="IPR027359">
    <property type="entry name" value="Volt_channel_dom_sf"/>
</dbReference>
<evidence type="ECO:0000256" key="4">
    <source>
        <dbReference type="ARBA" id="ARBA00022989"/>
    </source>
</evidence>
<keyword evidence="2" id="KW-0813">Transport</keyword>
<dbReference type="Proteomes" id="UP000250006">
    <property type="component" value="Unassembled WGS sequence"/>
</dbReference>
<dbReference type="PANTHER" id="PTHR11537">
    <property type="entry name" value="VOLTAGE-GATED POTASSIUM CHANNEL"/>
    <property type="match status" value="1"/>
</dbReference>
<evidence type="ECO:0000256" key="2">
    <source>
        <dbReference type="ARBA" id="ARBA00022448"/>
    </source>
</evidence>
<proteinExistence type="predicted"/>
<dbReference type="Pfam" id="PF07885">
    <property type="entry name" value="Ion_trans_2"/>
    <property type="match status" value="1"/>
</dbReference>
<keyword evidence="4 8" id="KW-1133">Transmembrane helix</keyword>
<keyword evidence="5" id="KW-0406">Ion transport</keyword>
<comment type="subcellular location">
    <subcellularLocation>
        <location evidence="1">Membrane</location>
        <topology evidence="1">Multi-pass membrane protein</topology>
    </subcellularLocation>
</comment>
<name>A0ABY1VQU8_9ACTO</name>
<sequence>MEWPLASAALVFLATYTWEVLADLRGEARDSVELILSGIWVLFTADYLIRLWLAPDRKEWALGHLPEAAAVILPMLRPLRLLRLVTLIGILQRKAGAALQGRIALYTAANVSLLAFVAALAALDAERHAPHATITSFGDALWWAITTITTVGYGDLSPVTTGGRLVAVLLMIGGVALIGVVTATLASWIVALVTEENDEQEAATRMQVEELRVEVTRLAKLVETLSQSADPKQP</sequence>
<dbReference type="SUPFAM" id="SSF81324">
    <property type="entry name" value="Voltage-gated potassium channels"/>
    <property type="match status" value="1"/>
</dbReference>
<accession>A0ABY1VQU8</accession>
<dbReference type="Gene3D" id="1.20.5.110">
    <property type="match status" value="1"/>
</dbReference>
<dbReference type="InterPro" id="IPR028325">
    <property type="entry name" value="VG_K_chnl"/>
</dbReference>
<comment type="caution">
    <text evidence="10">The sequence shown here is derived from an EMBL/GenBank/DDBJ whole genome shotgun (WGS) entry which is preliminary data.</text>
</comment>
<organism evidence="10 11">
    <name type="scientific">Actinomyces bovis</name>
    <dbReference type="NCBI Taxonomy" id="1658"/>
    <lineage>
        <taxon>Bacteria</taxon>
        <taxon>Bacillati</taxon>
        <taxon>Actinomycetota</taxon>
        <taxon>Actinomycetes</taxon>
        <taxon>Actinomycetales</taxon>
        <taxon>Actinomycetaceae</taxon>
        <taxon>Actinomyces</taxon>
    </lineage>
</organism>
<keyword evidence="11" id="KW-1185">Reference proteome</keyword>
<feature type="transmembrane region" description="Helical" evidence="8">
    <location>
        <begin position="165"/>
        <end position="191"/>
    </location>
</feature>
<evidence type="ECO:0000256" key="5">
    <source>
        <dbReference type="ARBA" id="ARBA00023065"/>
    </source>
</evidence>
<evidence type="ECO:0000313" key="11">
    <source>
        <dbReference type="Proteomes" id="UP000250006"/>
    </source>
</evidence>
<keyword evidence="7 10" id="KW-0407">Ion channel</keyword>
<evidence type="ECO:0000256" key="7">
    <source>
        <dbReference type="ARBA" id="ARBA00023303"/>
    </source>
</evidence>
<keyword evidence="3 8" id="KW-0812">Transmembrane</keyword>
<evidence type="ECO:0000313" key="10">
    <source>
        <dbReference type="EMBL" id="SPT53787.1"/>
    </source>
</evidence>
<evidence type="ECO:0000256" key="8">
    <source>
        <dbReference type="SAM" id="Phobius"/>
    </source>
</evidence>
<evidence type="ECO:0000256" key="3">
    <source>
        <dbReference type="ARBA" id="ARBA00022692"/>
    </source>
</evidence>
<dbReference type="Gene3D" id="1.10.287.70">
    <property type="match status" value="1"/>
</dbReference>
<feature type="domain" description="Potassium channel" evidence="9">
    <location>
        <begin position="134"/>
        <end position="190"/>
    </location>
</feature>
<reference evidence="10 11" key="1">
    <citation type="submission" date="2018-06" db="EMBL/GenBank/DDBJ databases">
        <authorList>
            <consortium name="Pathogen Informatics"/>
            <person name="Doyle S."/>
        </authorList>
    </citation>
    <scope>NUCLEOTIDE SEQUENCE [LARGE SCALE GENOMIC DNA]</scope>
    <source>
        <strain evidence="10 11">NCTC11535</strain>
    </source>
</reference>
<evidence type="ECO:0000256" key="1">
    <source>
        <dbReference type="ARBA" id="ARBA00004141"/>
    </source>
</evidence>
<dbReference type="EMBL" id="UAPQ01000008">
    <property type="protein sequence ID" value="SPT53787.1"/>
    <property type="molecule type" value="Genomic_DNA"/>
</dbReference>
<evidence type="ECO:0000259" key="9">
    <source>
        <dbReference type="Pfam" id="PF07885"/>
    </source>
</evidence>